<evidence type="ECO:0000256" key="5">
    <source>
        <dbReference type="ARBA" id="ARBA00012926"/>
    </source>
</evidence>
<dbReference type="Pfam" id="PF00330">
    <property type="entry name" value="Aconitase"/>
    <property type="match status" value="1"/>
</dbReference>
<comment type="caution">
    <text evidence="14">The sequence shown here is derived from an EMBL/GenBank/DDBJ whole genome shotgun (WGS) entry which is preliminary data.</text>
</comment>
<evidence type="ECO:0000256" key="1">
    <source>
        <dbReference type="ARBA" id="ARBA00001913"/>
    </source>
</evidence>
<name>A0A2A2J265_9BILA</name>
<dbReference type="STRING" id="2018661.A0A2A2J265"/>
<evidence type="ECO:0000256" key="2">
    <source>
        <dbReference type="ARBA" id="ARBA00001966"/>
    </source>
</evidence>
<keyword evidence="6" id="KW-0479">Metal-binding</keyword>
<dbReference type="AlphaFoldDB" id="A0A2A2J265"/>
<dbReference type="SUPFAM" id="SSF53649">
    <property type="entry name" value="Alkaline phosphatase-like"/>
    <property type="match status" value="1"/>
</dbReference>
<dbReference type="InterPro" id="IPR015931">
    <property type="entry name" value="Acnase/IPM_dHydase_lsu_aba_1/3"/>
</dbReference>
<dbReference type="GO" id="GO:0003994">
    <property type="term" value="F:aconitate hydratase activity"/>
    <property type="evidence" value="ECO:0007669"/>
    <property type="project" value="UniProtKB-EC"/>
</dbReference>
<dbReference type="PANTHER" id="PTHR11670">
    <property type="entry name" value="ACONITASE/IRON-RESPONSIVE ELEMENT FAMILY MEMBER"/>
    <property type="match status" value="1"/>
</dbReference>
<comment type="catalytic activity">
    <reaction evidence="11">
        <text>citrate = D-threo-isocitrate</text>
        <dbReference type="Rhea" id="RHEA:10336"/>
        <dbReference type="ChEBI" id="CHEBI:15562"/>
        <dbReference type="ChEBI" id="CHEBI:16947"/>
        <dbReference type="EC" id="4.2.1.3"/>
    </reaction>
</comment>
<dbReference type="InterPro" id="IPR017850">
    <property type="entry name" value="Alkaline_phosphatase_core_sf"/>
</dbReference>
<evidence type="ECO:0000256" key="6">
    <source>
        <dbReference type="ARBA" id="ARBA00022723"/>
    </source>
</evidence>
<dbReference type="EC" id="4.2.1.3" evidence="5"/>
<evidence type="ECO:0000256" key="7">
    <source>
        <dbReference type="ARBA" id="ARBA00022801"/>
    </source>
</evidence>
<protein>
    <recommendedName>
        <fullName evidence="5">aconitate hydratase</fullName>
        <ecNumber evidence="5">4.2.1.3</ecNumber>
    </recommendedName>
</protein>
<reference evidence="14 15" key="1">
    <citation type="journal article" date="2017" name="Curr. Biol.">
        <title>Genome architecture and evolution of a unichromosomal asexual nematode.</title>
        <authorList>
            <person name="Fradin H."/>
            <person name="Zegar C."/>
            <person name="Gutwein M."/>
            <person name="Lucas J."/>
            <person name="Kovtun M."/>
            <person name="Corcoran D."/>
            <person name="Baugh L.R."/>
            <person name="Kiontke K."/>
            <person name="Gunsalus K."/>
            <person name="Fitch D.H."/>
            <person name="Piano F."/>
        </authorList>
    </citation>
    <scope>NUCLEOTIDE SEQUENCE [LARGE SCALE GENOMIC DNA]</scope>
    <source>
        <strain evidence="14">PF1309</strain>
    </source>
</reference>
<keyword evidence="7" id="KW-0378">Hydrolase</keyword>
<dbReference type="Gene3D" id="3.40.720.10">
    <property type="entry name" value="Alkaline Phosphatase, subunit A"/>
    <property type="match status" value="2"/>
</dbReference>
<feature type="domain" description="Aconitase/3-isopropylmalate dehydratase large subunit alpha/beta/alpha" evidence="12">
    <location>
        <begin position="456"/>
        <end position="907"/>
    </location>
</feature>
<evidence type="ECO:0000259" key="12">
    <source>
        <dbReference type="Pfam" id="PF00330"/>
    </source>
</evidence>
<dbReference type="OrthoDB" id="103349at2759"/>
<dbReference type="InterPro" id="IPR018136">
    <property type="entry name" value="Aconitase_4Fe-4S_BS"/>
</dbReference>
<dbReference type="InterPro" id="IPR000917">
    <property type="entry name" value="Sulfatase_N"/>
</dbReference>
<evidence type="ECO:0000256" key="8">
    <source>
        <dbReference type="ARBA" id="ARBA00023004"/>
    </source>
</evidence>
<accession>A0A2A2J265</accession>
<evidence type="ECO:0000256" key="11">
    <source>
        <dbReference type="ARBA" id="ARBA00023501"/>
    </source>
</evidence>
<evidence type="ECO:0000259" key="13">
    <source>
        <dbReference type="Pfam" id="PF00884"/>
    </source>
</evidence>
<dbReference type="SUPFAM" id="SSF53732">
    <property type="entry name" value="Aconitase iron-sulfur domain"/>
    <property type="match status" value="1"/>
</dbReference>
<evidence type="ECO:0000313" key="14">
    <source>
        <dbReference type="EMBL" id="PAV55654.1"/>
    </source>
</evidence>
<keyword evidence="8" id="KW-0408">Iron</keyword>
<dbReference type="PRINTS" id="PR00415">
    <property type="entry name" value="ACONITASE"/>
</dbReference>
<comment type="cofactor">
    <cofactor evidence="1">
        <name>Ca(2+)</name>
        <dbReference type="ChEBI" id="CHEBI:29108"/>
    </cofactor>
</comment>
<organism evidence="14 15">
    <name type="scientific">Diploscapter pachys</name>
    <dbReference type="NCBI Taxonomy" id="2018661"/>
    <lineage>
        <taxon>Eukaryota</taxon>
        <taxon>Metazoa</taxon>
        <taxon>Ecdysozoa</taxon>
        <taxon>Nematoda</taxon>
        <taxon>Chromadorea</taxon>
        <taxon>Rhabditida</taxon>
        <taxon>Rhabditina</taxon>
        <taxon>Rhabditomorpha</taxon>
        <taxon>Rhabditoidea</taxon>
        <taxon>Rhabditidae</taxon>
        <taxon>Diploscapter</taxon>
    </lineage>
</organism>
<dbReference type="InterPro" id="IPR001030">
    <property type="entry name" value="Acoase/IPM_deHydtase_lsu_aba"/>
</dbReference>
<dbReference type="FunFam" id="3.30.499.10:FF:000002">
    <property type="entry name" value="Aconitate hydratase"/>
    <property type="match status" value="1"/>
</dbReference>
<dbReference type="EMBL" id="LIAE01010760">
    <property type="protein sequence ID" value="PAV55654.1"/>
    <property type="molecule type" value="Genomic_DNA"/>
</dbReference>
<dbReference type="GO" id="GO:0046872">
    <property type="term" value="F:metal ion binding"/>
    <property type="evidence" value="ECO:0007669"/>
    <property type="project" value="UniProtKB-KW"/>
</dbReference>
<dbReference type="InterPro" id="IPR024607">
    <property type="entry name" value="Sulfatase_CS"/>
</dbReference>
<dbReference type="InterPro" id="IPR036008">
    <property type="entry name" value="Aconitase_4Fe-4S_dom"/>
</dbReference>
<dbReference type="GO" id="GO:0051536">
    <property type="term" value="F:iron-sulfur cluster binding"/>
    <property type="evidence" value="ECO:0007669"/>
    <property type="project" value="UniProtKB-KW"/>
</dbReference>
<comment type="similarity">
    <text evidence="4">Belongs to the sulfatase family.</text>
</comment>
<proteinExistence type="inferred from homology"/>
<evidence type="ECO:0000256" key="9">
    <source>
        <dbReference type="ARBA" id="ARBA00023014"/>
    </source>
</evidence>
<dbReference type="PROSITE" id="PS00149">
    <property type="entry name" value="SULFATASE_2"/>
    <property type="match status" value="1"/>
</dbReference>
<keyword evidence="15" id="KW-1185">Reference proteome</keyword>
<dbReference type="PROSITE" id="PS00450">
    <property type="entry name" value="ACONITASE_1"/>
    <property type="match status" value="1"/>
</dbReference>
<evidence type="ECO:0000256" key="10">
    <source>
        <dbReference type="ARBA" id="ARBA00023239"/>
    </source>
</evidence>
<dbReference type="Gene3D" id="3.30.1120.10">
    <property type="match status" value="1"/>
</dbReference>
<sequence>MADDLGYADLDWKDPTLFTPNLRKYAFHENTAYMTNSYVSQLCTPTRSAFMTGYYPFRTGTQNGVFLHMEPSGVPVVFPFVPENLRSLGYSTYLIGKWHLGYCKREFLPTRRGFDYFYGFYGPQSGYFNHSADQYHRDLNRVVKGLDLFEEPGDGSSTPDFTKNGIYSTDLFTNLTIDMIESHNKTKPWFLWLSYQSVHPPLQNGGTSQFGASNAPLRGEKDTLWDGGTKTTTFIHSPKYIKKGGDRDMFFHVVDWHATLLDIAGMKMDSYGDGINQWDYVRTGEAKMRRFQFVYNIDSHGSAIRDGNYKLILGNPSRKTRSEPGRVRLFNISEDPSESNDIARSNPKLVRRLLAKIKELKSYMHKNVRRPLSLMGAPERFNGTFGTGWICRMSYSRLLKSLNVKGNQYRYYDLPSLNDPRYNKLPISIRYLLEAAVRHCDEFHVLEKDVETILDWEKTQHEQKEIPFKPGRVILQDFTGVPAVVDLAAMRDAVQQLGADPSKINPVCPVDLVIDHSVQVDHYGNLEALAYNQTMEFERNKERFNFLKWGSKAFSNLLIVPPGSGIVHQVNLEYLARTVFVDKDGILYPDSVVGTDSHTTMIDGSGVLGWGGGGIEGEAVMLGQPISMVIPEVVGYELVGKLGNLVTGTDLVLTITKNLRDLGVVGKFVEFFGSGVANLSIADRATIANMCPEYGATVGFFPVDQRTIDYLAQTGRSEEYLKRAEEYLKANQLFVDYADPNFRPNYTKILKLDLSTVVPSVSGPKRPHDRVNLADLHKDFTEGLTAKVSFKGFGLASEETAKGGDVTRNGKTARLTHGSVVIAAITSCTNTSNPSVMLAAGLVAKRAIELGLNVQPFVKTSLSPGSGVVTKYLEASGLLPYLQQLGFHIAGYGCQTCIGNSGPLDDDVAKIIEEVGFQKTKF</sequence>
<dbReference type="CDD" id="cd16029">
    <property type="entry name" value="4-S"/>
    <property type="match status" value="1"/>
</dbReference>
<feature type="domain" description="Sulfatase N-terminal" evidence="13">
    <location>
        <begin position="1"/>
        <end position="202"/>
    </location>
</feature>
<comment type="cofactor">
    <cofactor evidence="2">
        <name>[4Fe-4S] cluster</name>
        <dbReference type="ChEBI" id="CHEBI:49883"/>
    </cofactor>
</comment>
<dbReference type="Proteomes" id="UP000218231">
    <property type="component" value="Unassembled WGS sequence"/>
</dbReference>
<keyword evidence="9" id="KW-0411">Iron-sulfur</keyword>
<gene>
    <name evidence="14" type="ORF">WR25_01513</name>
</gene>
<dbReference type="Pfam" id="PF00884">
    <property type="entry name" value="Sulfatase"/>
    <property type="match status" value="1"/>
</dbReference>
<comment type="similarity">
    <text evidence="3">Belongs to the aconitase/IPM isomerase family.</text>
</comment>
<evidence type="ECO:0000256" key="4">
    <source>
        <dbReference type="ARBA" id="ARBA00008779"/>
    </source>
</evidence>
<dbReference type="InterPro" id="IPR006249">
    <property type="entry name" value="Aconitase/IRP2"/>
</dbReference>
<keyword evidence="10" id="KW-0456">Lyase</keyword>
<dbReference type="NCBIfam" id="NF006757">
    <property type="entry name" value="PRK09277.1"/>
    <property type="match status" value="1"/>
</dbReference>
<dbReference type="Gene3D" id="3.30.499.10">
    <property type="entry name" value="Aconitase, domain 3"/>
    <property type="match status" value="2"/>
</dbReference>
<dbReference type="GO" id="GO:0016787">
    <property type="term" value="F:hydrolase activity"/>
    <property type="evidence" value="ECO:0007669"/>
    <property type="project" value="UniProtKB-KW"/>
</dbReference>
<evidence type="ECO:0000313" key="15">
    <source>
        <dbReference type="Proteomes" id="UP000218231"/>
    </source>
</evidence>
<evidence type="ECO:0000256" key="3">
    <source>
        <dbReference type="ARBA" id="ARBA00007185"/>
    </source>
</evidence>